<comment type="similarity">
    <text evidence="2">Belongs to the RNase H family.</text>
</comment>
<feature type="domain" description="RNase H type-1" evidence="8">
    <location>
        <begin position="167"/>
        <end position="299"/>
    </location>
</feature>
<keyword evidence="6" id="KW-0255">Endonuclease</keyword>
<dbReference type="CDD" id="cd09276">
    <property type="entry name" value="Rnase_HI_RT_non_LTR"/>
    <property type="match status" value="1"/>
</dbReference>
<comment type="catalytic activity">
    <reaction evidence="1">
        <text>Endonucleolytic cleavage to 5'-phosphomonoester.</text>
        <dbReference type="EC" id="3.1.26.4"/>
    </reaction>
</comment>
<dbReference type="Pfam" id="PF00075">
    <property type="entry name" value="RNase_H"/>
    <property type="match status" value="1"/>
</dbReference>
<reference evidence="11" key="1">
    <citation type="submission" date="2017-02" db="UniProtKB">
        <authorList>
            <consortium name="WormBaseParasite"/>
        </authorList>
    </citation>
    <scope>IDENTIFICATION</scope>
</reference>
<dbReference type="OrthoDB" id="6777554at2759"/>
<organism evidence="11">
    <name type="scientific">Rodentolepis nana</name>
    <name type="common">Dwarf tapeworm</name>
    <name type="synonym">Hymenolepis nana</name>
    <dbReference type="NCBI Taxonomy" id="102285"/>
    <lineage>
        <taxon>Eukaryota</taxon>
        <taxon>Metazoa</taxon>
        <taxon>Spiralia</taxon>
        <taxon>Lophotrochozoa</taxon>
        <taxon>Platyhelminthes</taxon>
        <taxon>Cestoda</taxon>
        <taxon>Eucestoda</taxon>
        <taxon>Cyclophyllidea</taxon>
        <taxon>Hymenolepididae</taxon>
        <taxon>Rodentolepis</taxon>
    </lineage>
</organism>
<evidence type="ECO:0000313" key="9">
    <source>
        <dbReference type="EMBL" id="VDN99916.1"/>
    </source>
</evidence>
<dbReference type="InterPro" id="IPR050092">
    <property type="entry name" value="RNase_H"/>
</dbReference>
<sequence length="446" mass="50420">MSMEPDTSLDETAALNNALLATEGTPKPLEKAHDQVLRLITGGIKSKPTDAMLLVAGRTTICSLIKEKSLILYGKLLTIPTDKFFCKYENRPRHLKAQSGLIKKAIELKKALQIDDKPKSLSLPMNPLEYTDVVCCNQLLDFFRKSNTPPKQMLSLSLETINVNYPGDQWLQVFTDGSYTENQANVGAGVYSELFSFYAAAGHNRSAFEGEIEAIRIALRQLCCLDTKFTKAVMLSDSQSAINSIGNREPPKTAEIKECRKLYELLREKNKTVVLQWIPGHCGIKDNGLADTLAKKGTKILQCMDRPMSFHTMKTLTRREFMTSRCNGLKVRTKGKQWTVALTDISDWPRIEAVAELDWPRIEAVAEFRVALYHIAEWPRIEAVAEFRLWPRIEAVAEFRLRTVTRLPRIEAVAEFRLLGQESKPLLSLDYVLEKQWTVALSDIPD</sequence>
<evidence type="ECO:0000256" key="6">
    <source>
        <dbReference type="ARBA" id="ARBA00022759"/>
    </source>
</evidence>
<gene>
    <name evidence="9" type="ORF">HNAJ_LOCUS4057</name>
</gene>
<dbReference type="GO" id="GO:0043137">
    <property type="term" value="P:DNA replication, removal of RNA primer"/>
    <property type="evidence" value="ECO:0007669"/>
    <property type="project" value="TreeGrafter"/>
</dbReference>
<dbReference type="SUPFAM" id="SSF53098">
    <property type="entry name" value="Ribonuclease H-like"/>
    <property type="match status" value="1"/>
</dbReference>
<evidence type="ECO:0000256" key="7">
    <source>
        <dbReference type="ARBA" id="ARBA00022801"/>
    </source>
</evidence>
<keyword evidence="5" id="KW-0479">Metal-binding</keyword>
<evidence type="ECO:0000313" key="10">
    <source>
        <dbReference type="Proteomes" id="UP000278807"/>
    </source>
</evidence>
<dbReference type="STRING" id="102285.A0A0R3TAH2"/>
<evidence type="ECO:0000256" key="4">
    <source>
        <dbReference type="ARBA" id="ARBA00022722"/>
    </source>
</evidence>
<evidence type="ECO:0000313" key="11">
    <source>
        <dbReference type="WBParaSite" id="HNAJ_0000406101-mRNA-1"/>
    </source>
</evidence>
<protein>
    <recommendedName>
        <fullName evidence="3">ribonuclease H</fullName>
        <ecNumber evidence="3">3.1.26.4</ecNumber>
    </recommendedName>
</protein>
<keyword evidence="10" id="KW-1185">Reference proteome</keyword>
<evidence type="ECO:0000256" key="3">
    <source>
        <dbReference type="ARBA" id="ARBA00012180"/>
    </source>
</evidence>
<keyword evidence="4" id="KW-0540">Nuclease</keyword>
<evidence type="ECO:0000256" key="5">
    <source>
        <dbReference type="ARBA" id="ARBA00022723"/>
    </source>
</evidence>
<proteinExistence type="inferred from homology"/>
<dbReference type="Gene3D" id="3.30.420.10">
    <property type="entry name" value="Ribonuclease H-like superfamily/Ribonuclease H"/>
    <property type="match status" value="1"/>
</dbReference>
<dbReference type="PANTHER" id="PTHR10642">
    <property type="entry name" value="RIBONUCLEASE H1"/>
    <property type="match status" value="1"/>
</dbReference>
<dbReference type="GO" id="GO:0003676">
    <property type="term" value="F:nucleic acid binding"/>
    <property type="evidence" value="ECO:0007669"/>
    <property type="project" value="InterPro"/>
</dbReference>
<evidence type="ECO:0000259" key="8">
    <source>
        <dbReference type="PROSITE" id="PS50879"/>
    </source>
</evidence>
<reference evidence="9 10" key="2">
    <citation type="submission" date="2018-11" db="EMBL/GenBank/DDBJ databases">
        <authorList>
            <consortium name="Pathogen Informatics"/>
        </authorList>
    </citation>
    <scope>NUCLEOTIDE SEQUENCE [LARGE SCALE GENOMIC DNA]</scope>
</reference>
<evidence type="ECO:0000256" key="1">
    <source>
        <dbReference type="ARBA" id="ARBA00000077"/>
    </source>
</evidence>
<evidence type="ECO:0000256" key="2">
    <source>
        <dbReference type="ARBA" id="ARBA00005300"/>
    </source>
</evidence>
<keyword evidence="7" id="KW-0378">Hydrolase</keyword>
<name>A0A0R3TAH2_RODNA</name>
<dbReference type="Proteomes" id="UP000278807">
    <property type="component" value="Unassembled WGS sequence"/>
</dbReference>
<dbReference type="PROSITE" id="PS50879">
    <property type="entry name" value="RNASE_H_1"/>
    <property type="match status" value="1"/>
</dbReference>
<dbReference type="AlphaFoldDB" id="A0A0R3TAH2"/>
<dbReference type="EC" id="3.1.26.4" evidence="3"/>
<dbReference type="GO" id="GO:0046872">
    <property type="term" value="F:metal ion binding"/>
    <property type="evidence" value="ECO:0007669"/>
    <property type="project" value="UniProtKB-KW"/>
</dbReference>
<dbReference type="InterPro" id="IPR012337">
    <property type="entry name" value="RNaseH-like_sf"/>
</dbReference>
<dbReference type="InterPro" id="IPR036397">
    <property type="entry name" value="RNaseH_sf"/>
</dbReference>
<dbReference type="InterPro" id="IPR002156">
    <property type="entry name" value="RNaseH_domain"/>
</dbReference>
<accession>A0A0R3TAH2</accession>
<dbReference type="WBParaSite" id="HNAJ_0000406101-mRNA-1">
    <property type="protein sequence ID" value="HNAJ_0000406101-mRNA-1"/>
    <property type="gene ID" value="HNAJ_0000406101"/>
</dbReference>
<dbReference type="EMBL" id="UZAE01002635">
    <property type="protein sequence ID" value="VDN99916.1"/>
    <property type="molecule type" value="Genomic_DNA"/>
</dbReference>
<dbReference type="GO" id="GO:0004523">
    <property type="term" value="F:RNA-DNA hybrid ribonuclease activity"/>
    <property type="evidence" value="ECO:0007669"/>
    <property type="project" value="UniProtKB-EC"/>
</dbReference>
<dbReference type="PANTHER" id="PTHR10642:SF26">
    <property type="entry name" value="RIBONUCLEASE H1"/>
    <property type="match status" value="1"/>
</dbReference>